<dbReference type="STRING" id="497964.CfE428DRAFT_2111"/>
<evidence type="ECO:0000313" key="3">
    <source>
        <dbReference type="Proteomes" id="UP000005824"/>
    </source>
</evidence>
<dbReference type="AlphaFoldDB" id="B4CZM3"/>
<dbReference type="GO" id="GO:0016706">
    <property type="term" value="F:2-oxoglutarate-dependent dioxygenase activity"/>
    <property type="evidence" value="ECO:0007669"/>
    <property type="project" value="UniProtKB-ARBA"/>
</dbReference>
<dbReference type="InParanoid" id="B4CZM3"/>
<comment type="cofactor">
    <cofactor evidence="1">
        <name>Fe(2+)</name>
        <dbReference type="ChEBI" id="CHEBI:29033"/>
    </cofactor>
</comment>
<dbReference type="PANTHER" id="PTHR20883:SF48">
    <property type="entry name" value="ECTOINE DIOXYGENASE"/>
    <property type="match status" value="1"/>
</dbReference>
<dbReference type="EMBL" id="ABVL01000005">
    <property type="protein sequence ID" value="EDY20187.1"/>
    <property type="molecule type" value="Genomic_DNA"/>
</dbReference>
<name>B4CZM3_9BACT</name>
<sequence>MHPEIEQSGFALVGNVLDASECSALRETLGPVSGAGERGLLGRPGVVTLAQSDRLLNLIRPHLPAEPQPVRAIYFDKSAEANWGVPWHQDLTIALRARTEVVGFGPWSTKEGIPHVQPPAELLAQMLTLRLHLDDTDESNGALHVLPGSHREGRLTSDRIQELRAQQTDYLCVAAAGDALLMRPLLLHASGRSTSPRHRRVLHIEYAGFALPTGLEWHEAA</sequence>
<dbReference type="eggNOG" id="COG5285">
    <property type="taxonomic scope" value="Bacteria"/>
</dbReference>
<dbReference type="GO" id="GO:0005506">
    <property type="term" value="F:iron ion binding"/>
    <property type="evidence" value="ECO:0007669"/>
    <property type="project" value="UniProtKB-ARBA"/>
</dbReference>
<dbReference type="InterPro" id="IPR008775">
    <property type="entry name" value="Phytyl_CoA_dOase-like"/>
</dbReference>
<dbReference type="RefSeq" id="WP_006979436.1">
    <property type="nucleotide sequence ID" value="NZ_ABVL01000005.1"/>
</dbReference>
<proteinExistence type="predicted"/>
<keyword evidence="3" id="KW-1185">Reference proteome</keyword>
<dbReference type="PANTHER" id="PTHR20883">
    <property type="entry name" value="PHYTANOYL-COA DIOXYGENASE DOMAIN CONTAINING 1"/>
    <property type="match status" value="1"/>
</dbReference>
<dbReference type="Gene3D" id="2.60.120.620">
    <property type="entry name" value="q2cbj1_9rhob like domain"/>
    <property type="match status" value="1"/>
</dbReference>
<keyword evidence="2" id="KW-0223">Dioxygenase</keyword>
<dbReference type="Pfam" id="PF05721">
    <property type="entry name" value="PhyH"/>
    <property type="match status" value="1"/>
</dbReference>
<gene>
    <name evidence="2" type="ORF">CfE428DRAFT_2111</name>
</gene>
<keyword evidence="2" id="KW-0560">Oxidoreductase</keyword>
<comment type="caution">
    <text evidence="2">The sequence shown here is derived from an EMBL/GenBank/DDBJ whole genome shotgun (WGS) entry which is preliminary data.</text>
</comment>
<evidence type="ECO:0000313" key="2">
    <source>
        <dbReference type="EMBL" id="EDY20187.1"/>
    </source>
</evidence>
<protein>
    <submittedName>
        <fullName evidence="2">Phytanoyl-CoA dioxygenase</fullName>
    </submittedName>
</protein>
<dbReference type="SUPFAM" id="SSF51197">
    <property type="entry name" value="Clavaminate synthase-like"/>
    <property type="match status" value="1"/>
</dbReference>
<accession>B4CZM3</accession>
<organism evidence="2 3">
    <name type="scientific">Chthoniobacter flavus Ellin428</name>
    <dbReference type="NCBI Taxonomy" id="497964"/>
    <lineage>
        <taxon>Bacteria</taxon>
        <taxon>Pseudomonadati</taxon>
        <taxon>Verrucomicrobiota</taxon>
        <taxon>Spartobacteria</taxon>
        <taxon>Chthoniobacterales</taxon>
        <taxon>Chthoniobacteraceae</taxon>
        <taxon>Chthoniobacter</taxon>
    </lineage>
</organism>
<evidence type="ECO:0000256" key="1">
    <source>
        <dbReference type="ARBA" id="ARBA00001954"/>
    </source>
</evidence>
<reference evidence="2 3" key="1">
    <citation type="journal article" date="2011" name="J. Bacteriol.">
        <title>Genome sequence of Chthoniobacter flavus Ellin428, an aerobic heterotrophic soil bacterium.</title>
        <authorList>
            <person name="Kant R."/>
            <person name="van Passel M.W."/>
            <person name="Palva A."/>
            <person name="Lucas S."/>
            <person name="Lapidus A."/>
            <person name="Glavina Del Rio T."/>
            <person name="Dalin E."/>
            <person name="Tice H."/>
            <person name="Bruce D."/>
            <person name="Goodwin L."/>
            <person name="Pitluck S."/>
            <person name="Larimer F.W."/>
            <person name="Land M.L."/>
            <person name="Hauser L."/>
            <person name="Sangwan P."/>
            <person name="de Vos W.M."/>
            <person name="Janssen P.H."/>
            <person name="Smidt H."/>
        </authorList>
    </citation>
    <scope>NUCLEOTIDE SEQUENCE [LARGE SCALE GENOMIC DNA]</scope>
    <source>
        <strain evidence="2 3">Ellin428</strain>
    </source>
</reference>
<dbReference type="Proteomes" id="UP000005824">
    <property type="component" value="Unassembled WGS sequence"/>
</dbReference>